<protein>
    <submittedName>
        <fullName evidence="1">Uncharacterized protein</fullName>
    </submittedName>
</protein>
<evidence type="ECO:0000313" key="2">
    <source>
        <dbReference type="Proteomes" id="UP000044806"/>
    </source>
</evidence>
<gene>
    <name evidence="1" type="ORF">ERS013165_03364</name>
</gene>
<dbReference type="AlphaFoldDB" id="A0A655RUQ0"/>
<sequence>MGHHHNAVFIQFTTLVSRFYFVLALENYRRRFNDALFFFHRRNFDHRAA</sequence>
<dbReference type="Proteomes" id="UP000044806">
    <property type="component" value="Unassembled WGS sequence"/>
</dbReference>
<evidence type="ECO:0000313" key="1">
    <source>
        <dbReference type="EMBL" id="CSB09722.1"/>
    </source>
</evidence>
<reference evidence="1 2" key="1">
    <citation type="submission" date="2015-07" db="EMBL/GenBank/DDBJ databases">
        <authorList>
            <consortium name="Pathogen Informatics"/>
        </authorList>
    </citation>
    <scope>NUCLEOTIDE SEQUENCE [LARGE SCALE GENOMIC DNA]</scope>
    <source>
        <strain evidence="1 2">A51</strain>
    </source>
</reference>
<name>A0A655RUQ0_VIBCL</name>
<accession>A0A655RUQ0</accession>
<organism evidence="1 2">
    <name type="scientific">Vibrio cholerae</name>
    <dbReference type="NCBI Taxonomy" id="666"/>
    <lineage>
        <taxon>Bacteria</taxon>
        <taxon>Pseudomonadati</taxon>
        <taxon>Pseudomonadota</taxon>
        <taxon>Gammaproteobacteria</taxon>
        <taxon>Vibrionales</taxon>
        <taxon>Vibrionaceae</taxon>
        <taxon>Vibrio</taxon>
    </lineage>
</organism>
<proteinExistence type="predicted"/>
<dbReference type="EMBL" id="CWOW01000024">
    <property type="protein sequence ID" value="CSB09722.1"/>
    <property type="molecule type" value="Genomic_DNA"/>
</dbReference>